<feature type="signal peptide" evidence="1">
    <location>
        <begin position="1"/>
        <end position="24"/>
    </location>
</feature>
<accession>A0ABX1YCT7</accession>
<keyword evidence="4" id="KW-1185">Reference proteome</keyword>
<dbReference type="Gene3D" id="3.30.457.10">
    <property type="entry name" value="Copper amine oxidase-like, N-terminal domain"/>
    <property type="match status" value="1"/>
</dbReference>
<dbReference type="InterPro" id="IPR036582">
    <property type="entry name" value="Mao_N_sf"/>
</dbReference>
<comment type="caution">
    <text evidence="3">The sequence shown here is derived from an EMBL/GenBank/DDBJ whole genome shotgun (WGS) entry which is preliminary data.</text>
</comment>
<dbReference type="InterPro" id="IPR012854">
    <property type="entry name" value="Cu_amine_oxidase-like_N"/>
</dbReference>
<name>A0ABX1YCT7_9BACL</name>
<dbReference type="SUPFAM" id="SSF55383">
    <property type="entry name" value="Copper amine oxidase, domain N"/>
    <property type="match status" value="1"/>
</dbReference>
<evidence type="ECO:0000313" key="4">
    <source>
        <dbReference type="Proteomes" id="UP000596857"/>
    </source>
</evidence>
<dbReference type="RefSeq" id="WP_171716764.1">
    <property type="nucleotide sequence ID" value="NZ_WHOB01000020.1"/>
</dbReference>
<evidence type="ECO:0000313" key="3">
    <source>
        <dbReference type="EMBL" id="NOU78790.1"/>
    </source>
</evidence>
<protein>
    <submittedName>
        <fullName evidence="3">Copper amine oxidase N-terminal domain-containing protein</fullName>
    </submittedName>
</protein>
<proteinExistence type="predicted"/>
<evidence type="ECO:0000256" key="1">
    <source>
        <dbReference type="SAM" id="SignalP"/>
    </source>
</evidence>
<organism evidence="3 4">
    <name type="scientific">Paenibacillus phytohabitans</name>
    <dbReference type="NCBI Taxonomy" id="2654978"/>
    <lineage>
        <taxon>Bacteria</taxon>
        <taxon>Bacillati</taxon>
        <taxon>Bacillota</taxon>
        <taxon>Bacilli</taxon>
        <taxon>Bacillales</taxon>
        <taxon>Paenibacillaceae</taxon>
        <taxon>Paenibacillus</taxon>
    </lineage>
</organism>
<feature type="chain" id="PRO_5046168288" evidence="1">
    <location>
        <begin position="25"/>
        <end position="146"/>
    </location>
</feature>
<evidence type="ECO:0000259" key="2">
    <source>
        <dbReference type="Pfam" id="PF07833"/>
    </source>
</evidence>
<reference evidence="3 4" key="1">
    <citation type="submission" date="2019-10" db="EMBL/GenBank/DDBJ databases">
        <title>Description of Paenibacillus terricola sp. nov.</title>
        <authorList>
            <person name="Carlier A."/>
            <person name="Qi S."/>
        </authorList>
    </citation>
    <scope>NUCLEOTIDE SEQUENCE [LARGE SCALE GENOMIC DNA]</scope>
    <source>
        <strain evidence="3 4">LMG 31459</strain>
    </source>
</reference>
<sequence>MKTLRLFLCITVLSMVFGVTSTFASREHPGIYINNDKLDIYANVSSLGTTLVPMRPIFEKYGMSIEWDNVTKAVTATKEGTVIKLTHNSHDGVINGEKVALTQVPTLEPSNNIFYVNLRFVSEALGAAVQWNKTNDDASIYISFPE</sequence>
<dbReference type="Proteomes" id="UP000596857">
    <property type="component" value="Unassembled WGS sequence"/>
</dbReference>
<feature type="domain" description="Copper amine oxidase-like N-terminal" evidence="2">
    <location>
        <begin position="44"/>
        <end position="136"/>
    </location>
</feature>
<dbReference type="EMBL" id="WHOB01000020">
    <property type="protein sequence ID" value="NOU78790.1"/>
    <property type="molecule type" value="Genomic_DNA"/>
</dbReference>
<gene>
    <name evidence="3" type="ORF">GC101_07820</name>
</gene>
<dbReference type="Pfam" id="PF07833">
    <property type="entry name" value="Cu_amine_oxidN1"/>
    <property type="match status" value="1"/>
</dbReference>
<keyword evidence="1" id="KW-0732">Signal</keyword>